<dbReference type="EMBL" id="AWGJ01000002">
    <property type="protein sequence ID" value="ODN82664.1"/>
    <property type="molecule type" value="Genomic_DNA"/>
</dbReference>
<evidence type="ECO:0000313" key="2">
    <source>
        <dbReference type="EMBL" id="ODN82664.1"/>
    </source>
</evidence>
<keyword evidence="3" id="KW-1185">Reference proteome</keyword>
<feature type="compositionally biased region" description="Basic and acidic residues" evidence="1">
    <location>
        <begin position="385"/>
        <end position="404"/>
    </location>
</feature>
<feature type="compositionally biased region" description="Low complexity" evidence="1">
    <location>
        <begin position="348"/>
        <end position="362"/>
    </location>
</feature>
<evidence type="ECO:0000256" key="1">
    <source>
        <dbReference type="SAM" id="MobiDB-lite"/>
    </source>
</evidence>
<dbReference type="OrthoDB" id="2577681at2759"/>
<reference evidence="2 3" key="1">
    <citation type="submission" date="2016-06" db="EMBL/GenBank/DDBJ databases">
        <title>Evolution of pathogenesis and genome organization in the Tremellales.</title>
        <authorList>
            <person name="Cuomo C."/>
            <person name="Litvintseva A."/>
            <person name="Heitman J."/>
            <person name="Chen Y."/>
            <person name="Sun S."/>
            <person name="Springer D."/>
            <person name="Dromer F."/>
            <person name="Young S."/>
            <person name="Zeng Q."/>
            <person name="Chapman S."/>
            <person name="Gujja S."/>
            <person name="Saif S."/>
            <person name="Birren B."/>
        </authorList>
    </citation>
    <scope>NUCLEOTIDE SEQUENCE [LARGE SCALE GENOMIC DNA]</scope>
    <source>
        <strain evidence="2 3">CBS 6039</strain>
    </source>
</reference>
<proteinExistence type="predicted"/>
<feature type="compositionally biased region" description="Basic and acidic residues" evidence="1">
    <location>
        <begin position="120"/>
        <end position="132"/>
    </location>
</feature>
<organism evidence="2 3">
    <name type="scientific">Cryptococcus amylolentus CBS 6039</name>
    <dbReference type="NCBI Taxonomy" id="1295533"/>
    <lineage>
        <taxon>Eukaryota</taxon>
        <taxon>Fungi</taxon>
        <taxon>Dikarya</taxon>
        <taxon>Basidiomycota</taxon>
        <taxon>Agaricomycotina</taxon>
        <taxon>Tremellomycetes</taxon>
        <taxon>Tremellales</taxon>
        <taxon>Cryptococcaceae</taxon>
        <taxon>Cryptococcus</taxon>
    </lineage>
</organism>
<dbReference type="Proteomes" id="UP000094065">
    <property type="component" value="Unassembled WGS sequence"/>
</dbReference>
<sequence>MPESHRLPPIPSDLPDITTRQMLANFVPENMDYGRISANSTRAPTDHTRDVFRETVDNGVRFVLDPGLNSRLKEALDDAVPLRELAPRDLTHTFSRRQVFLAHEGHEEDEEDEVEETGDEHEGREEGERDEGGQYTIFNEPQLSARMGSVFWEFVNLVTLSGILPKRSRGFWRPSSVPGSGAPDWVYVRKREKTVASFAELKLHTVLPAAKVQQLMTEAGKPGGMRVIMSEEEVFKVVEEDGEAIKGLQHWAYAGSQLWEEFYLYKRASVVILSSYELFIPVQRDPFAPNVVRVGLPIGRTGPVTGYGDGKLTCAELAVACALPCPDPMPSTPFPPLPKLKPETGITGASSARASGKKSLASNSKKTAKPETGTKKASAQGMQEKSPRKGALDRFRDWKQRKGL</sequence>
<dbReference type="RefSeq" id="XP_018996664.1">
    <property type="nucleotide sequence ID" value="XM_019134237.1"/>
</dbReference>
<feature type="region of interest" description="Disordered" evidence="1">
    <location>
        <begin position="102"/>
        <end position="135"/>
    </location>
</feature>
<dbReference type="AlphaFoldDB" id="A0A1E3I251"/>
<evidence type="ECO:0000313" key="3">
    <source>
        <dbReference type="Proteomes" id="UP000094065"/>
    </source>
</evidence>
<name>A0A1E3I251_9TREE</name>
<protein>
    <submittedName>
        <fullName evidence="2">Uncharacterized protein</fullName>
    </submittedName>
</protein>
<feature type="compositionally biased region" description="Acidic residues" evidence="1">
    <location>
        <begin position="107"/>
        <end position="119"/>
    </location>
</feature>
<accession>A0A1E3I251</accession>
<gene>
    <name evidence="2" type="ORF">L202_00961</name>
</gene>
<comment type="caution">
    <text evidence="2">The sequence shown here is derived from an EMBL/GenBank/DDBJ whole genome shotgun (WGS) entry which is preliminary data.</text>
</comment>
<feature type="region of interest" description="Disordered" evidence="1">
    <location>
        <begin position="333"/>
        <end position="404"/>
    </location>
</feature>
<dbReference type="GeneID" id="30152270"/>